<dbReference type="Proteomes" id="UP000078512">
    <property type="component" value="Unassembled WGS sequence"/>
</dbReference>
<comment type="similarity">
    <text evidence="1">Belongs to the short-chain dehydrogenases/reductases (SDR) family.</text>
</comment>
<dbReference type="PANTHER" id="PTHR24320">
    <property type="entry name" value="RETINOL DEHYDROGENASE"/>
    <property type="match status" value="1"/>
</dbReference>
<evidence type="ECO:0000256" key="2">
    <source>
        <dbReference type="ARBA" id="ARBA00023002"/>
    </source>
</evidence>
<dbReference type="AlphaFoldDB" id="A0A197K896"/>
<dbReference type="Pfam" id="PF00106">
    <property type="entry name" value="adh_short"/>
    <property type="match status" value="1"/>
</dbReference>
<name>A0A197K896_9FUNG</name>
<protein>
    <submittedName>
        <fullName evidence="3">NAD(P)-binding protein</fullName>
    </submittedName>
</protein>
<evidence type="ECO:0000313" key="3">
    <source>
        <dbReference type="EMBL" id="OAQ33393.1"/>
    </source>
</evidence>
<dbReference type="Gene3D" id="3.40.50.720">
    <property type="entry name" value="NAD(P)-binding Rossmann-like Domain"/>
    <property type="match status" value="1"/>
</dbReference>
<dbReference type="InterPro" id="IPR036291">
    <property type="entry name" value="NAD(P)-bd_dom_sf"/>
</dbReference>
<accession>A0A197K896</accession>
<dbReference type="SUPFAM" id="SSF51735">
    <property type="entry name" value="NAD(P)-binding Rossmann-fold domains"/>
    <property type="match status" value="1"/>
</dbReference>
<sequence>MTTDQLPPRAEWYDNFMSGLTKKSKYMPYFISLGVVGVTELGFNVWQRRKQPDLEVQSKKRLQSWIEQAETAADAVALSGISPRVAIVTGGNAGLGLHTSKALVEAGYRVVIACRSVKKGNEAVQTIEEQTGIKGMTSVMTLDLSSFESIKAFSVEFKLLGLGLDLLVNNAGLMDIPFTLTTDGFESQFGVNHLGHYLLTLELLPLLHRSHHGHGRIVVLSSAAMYPSQGIPYAQLRSKPGYSRLGSYAHSKLANMLFVKALNRRLSAAGSSVTVNAAHPGTCRTDLFSSNPIANLPNGPAKGMFRSAEVGAMGAVYLALAPELDGVSGEYFFDQIVRMPSVNALDEEQQEMLWAKSVEYTGVDFDL</sequence>
<dbReference type="OrthoDB" id="191139at2759"/>
<dbReference type="GO" id="GO:0016491">
    <property type="term" value="F:oxidoreductase activity"/>
    <property type="evidence" value="ECO:0007669"/>
    <property type="project" value="UniProtKB-KW"/>
</dbReference>
<keyword evidence="2" id="KW-0560">Oxidoreductase</keyword>
<organism evidence="3 4">
    <name type="scientific">Linnemannia elongata AG-77</name>
    <dbReference type="NCBI Taxonomy" id="1314771"/>
    <lineage>
        <taxon>Eukaryota</taxon>
        <taxon>Fungi</taxon>
        <taxon>Fungi incertae sedis</taxon>
        <taxon>Mucoromycota</taxon>
        <taxon>Mortierellomycotina</taxon>
        <taxon>Mortierellomycetes</taxon>
        <taxon>Mortierellales</taxon>
        <taxon>Mortierellaceae</taxon>
        <taxon>Linnemannia</taxon>
    </lineage>
</organism>
<dbReference type="STRING" id="1314771.A0A197K896"/>
<keyword evidence="4" id="KW-1185">Reference proteome</keyword>
<gene>
    <name evidence="3" type="ORF">K457DRAFT_29306</name>
</gene>
<reference evidence="3 4" key="1">
    <citation type="submission" date="2016-05" db="EMBL/GenBank/DDBJ databases">
        <title>Genome sequencing reveals origins of a unique bacterial endosymbiosis in the earliest lineages of terrestrial Fungi.</title>
        <authorList>
            <consortium name="DOE Joint Genome Institute"/>
            <person name="Uehling J."/>
            <person name="Gryganskyi A."/>
            <person name="Hameed K."/>
            <person name="Tschaplinski T."/>
            <person name="Misztal P."/>
            <person name="Wu S."/>
            <person name="Desiro A."/>
            <person name="Vande Pol N."/>
            <person name="Du Z.-Y."/>
            <person name="Zienkiewicz A."/>
            <person name="Zienkiewicz K."/>
            <person name="Morin E."/>
            <person name="Tisserant E."/>
            <person name="Splivallo R."/>
            <person name="Hainaut M."/>
            <person name="Henrissat B."/>
            <person name="Ohm R."/>
            <person name="Kuo A."/>
            <person name="Yan J."/>
            <person name="Lipzen A."/>
            <person name="Nolan M."/>
            <person name="Labutti K."/>
            <person name="Barry K."/>
            <person name="Goldstein A."/>
            <person name="Labbe J."/>
            <person name="Schadt C."/>
            <person name="Tuskan G."/>
            <person name="Grigoriev I."/>
            <person name="Martin F."/>
            <person name="Vilgalys R."/>
            <person name="Bonito G."/>
        </authorList>
    </citation>
    <scope>NUCLEOTIDE SEQUENCE [LARGE SCALE GENOMIC DNA]</scope>
    <source>
        <strain evidence="3 4">AG-77</strain>
    </source>
</reference>
<dbReference type="PRINTS" id="PR00081">
    <property type="entry name" value="GDHRDH"/>
</dbReference>
<proteinExistence type="inferred from homology"/>
<dbReference type="InterPro" id="IPR002347">
    <property type="entry name" value="SDR_fam"/>
</dbReference>
<evidence type="ECO:0000256" key="1">
    <source>
        <dbReference type="ARBA" id="ARBA00006484"/>
    </source>
</evidence>
<dbReference type="EMBL" id="KV442021">
    <property type="protein sequence ID" value="OAQ33393.1"/>
    <property type="molecule type" value="Genomic_DNA"/>
</dbReference>
<dbReference type="PANTHER" id="PTHR24320:SF152">
    <property type="entry name" value="SHORT-CHAIN DEHYDROGENASE_REDUCTASE FAMILY PROTEIN"/>
    <property type="match status" value="1"/>
</dbReference>
<evidence type="ECO:0000313" key="4">
    <source>
        <dbReference type="Proteomes" id="UP000078512"/>
    </source>
</evidence>